<keyword evidence="3 5" id="KW-0732">Signal</keyword>
<evidence type="ECO:0000313" key="8">
    <source>
        <dbReference type="Proteomes" id="UP000247454"/>
    </source>
</evidence>
<reference evidence="7 8" key="1">
    <citation type="submission" date="2018-06" db="EMBL/GenBank/DDBJ databases">
        <title>Genomic Encyclopedia of Type Strains, Phase III (KMG-III): the genomes of soil and plant-associated and newly described type strains.</title>
        <authorList>
            <person name="Whitman W."/>
        </authorList>
    </citation>
    <scope>NUCLEOTIDE SEQUENCE [LARGE SCALE GENOMIC DNA]</scope>
    <source>
        <strain evidence="7 8">ORS 1419</strain>
    </source>
</reference>
<feature type="signal peptide" evidence="5">
    <location>
        <begin position="1"/>
        <end position="19"/>
    </location>
</feature>
<evidence type="ECO:0000256" key="3">
    <source>
        <dbReference type="ARBA" id="ARBA00022729"/>
    </source>
</evidence>
<dbReference type="Gene3D" id="1.20.59.10">
    <property type="entry name" value="Chorismate mutase"/>
    <property type="match status" value="1"/>
</dbReference>
<comment type="pathway">
    <text evidence="1">Metabolic intermediate biosynthesis; prephenate biosynthesis; prephenate from chorismate: step 1/1.</text>
</comment>
<dbReference type="Proteomes" id="UP000247454">
    <property type="component" value="Unassembled WGS sequence"/>
</dbReference>
<keyword evidence="4" id="KW-0413">Isomerase</keyword>
<evidence type="ECO:0000256" key="2">
    <source>
        <dbReference type="ARBA" id="ARBA00012404"/>
    </source>
</evidence>
<proteinExistence type="predicted"/>
<dbReference type="PROSITE" id="PS51168">
    <property type="entry name" value="CHORISMATE_MUT_2"/>
    <property type="match status" value="1"/>
</dbReference>
<dbReference type="EMBL" id="QJTF01000025">
    <property type="protein sequence ID" value="PYE86444.1"/>
    <property type="molecule type" value="Genomic_DNA"/>
</dbReference>
<dbReference type="SUPFAM" id="SSF48600">
    <property type="entry name" value="Chorismate mutase II"/>
    <property type="match status" value="1"/>
</dbReference>
<name>A0A318T7F9_9HYPH</name>
<dbReference type="InterPro" id="IPR008240">
    <property type="entry name" value="Chorismate_mutase_periplasmic"/>
</dbReference>
<accession>A0A318T7F9</accession>
<feature type="domain" description="Chorismate mutase" evidence="6">
    <location>
        <begin position="4"/>
        <end position="96"/>
    </location>
</feature>
<dbReference type="NCBIfam" id="NF005965">
    <property type="entry name" value="PRK08055.1"/>
    <property type="match status" value="1"/>
</dbReference>
<protein>
    <recommendedName>
        <fullName evidence="2">chorismate mutase</fullName>
        <ecNumber evidence="2">5.4.99.5</ecNumber>
    </recommendedName>
</protein>
<dbReference type="EC" id="5.4.99.5" evidence="2"/>
<dbReference type="PANTHER" id="PTHR38041:SF2">
    <property type="entry name" value="SECRETED CHORISMATE MUTASE"/>
    <property type="match status" value="1"/>
</dbReference>
<dbReference type="InterPro" id="IPR036979">
    <property type="entry name" value="CM_dom_sf"/>
</dbReference>
<gene>
    <name evidence="7" type="ORF">C7477_12537</name>
</gene>
<dbReference type="OrthoDB" id="8445094at2"/>
<evidence type="ECO:0000256" key="5">
    <source>
        <dbReference type="SAM" id="SignalP"/>
    </source>
</evidence>
<feature type="chain" id="PRO_5016452779" description="chorismate mutase" evidence="5">
    <location>
        <begin position="20"/>
        <end position="175"/>
    </location>
</feature>
<evidence type="ECO:0000256" key="4">
    <source>
        <dbReference type="ARBA" id="ARBA00023235"/>
    </source>
</evidence>
<dbReference type="NCBIfam" id="TIGR01806">
    <property type="entry name" value="CM_mono2"/>
    <property type="match status" value="1"/>
</dbReference>
<dbReference type="AlphaFoldDB" id="A0A318T7F9"/>
<dbReference type="SMART" id="SM00830">
    <property type="entry name" value="CM_2"/>
    <property type="match status" value="1"/>
</dbReference>
<dbReference type="PANTHER" id="PTHR38041">
    <property type="entry name" value="CHORISMATE MUTASE"/>
    <property type="match status" value="1"/>
</dbReference>
<organism evidence="7 8">
    <name type="scientific">Phyllobacterium leguminum</name>
    <dbReference type="NCBI Taxonomy" id="314237"/>
    <lineage>
        <taxon>Bacteria</taxon>
        <taxon>Pseudomonadati</taxon>
        <taxon>Pseudomonadota</taxon>
        <taxon>Alphaproteobacteria</taxon>
        <taxon>Hyphomicrobiales</taxon>
        <taxon>Phyllobacteriaceae</taxon>
        <taxon>Phyllobacterium</taxon>
    </lineage>
</organism>
<dbReference type="InterPro" id="IPR002701">
    <property type="entry name" value="CM_II_prokaryot"/>
</dbReference>
<comment type="caution">
    <text evidence="7">The sequence shown here is derived from an EMBL/GenBank/DDBJ whole genome shotgun (WGS) entry which is preliminary data.</text>
</comment>
<dbReference type="GO" id="GO:0009697">
    <property type="term" value="P:salicylic acid biosynthetic process"/>
    <property type="evidence" value="ECO:0007669"/>
    <property type="project" value="TreeGrafter"/>
</dbReference>
<dbReference type="InterPro" id="IPR036263">
    <property type="entry name" value="Chorismate_II_sf"/>
</dbReference>
<evidence type="ECO:0000256" key="1">
    <source>
        <dbReference type="ARBA" id="ARBA00004817"/>
    </source>
</evidence>
<dbReference type="GO" id="GO:0046417">
    <property type="term" value="P:chorismate metabolic process"/>
    <property type="evidence" value="ECO:0007669"/>
    <property type="project" value="InterPro"/>
</dbReference>
<dbReference type="UniPathway" id="UPA00120">
    <property type="reaction ID" value="UER00203"/>
</dbReference>
<evidence type="ECO:0000259" key="6">
    <source>
        <dbReference type="PROSITE" id="PS51168"/>
    </source>
</evidence>
<dbReference type="InterPro" id="IPR051331">
    <property type="entry name" value="Chorismate_mutase-related"/>
</dbReference>
<evidence type="ECO:0000313" key="7">
    <source>
        <dbReference type="EMBL" id="PYE86444.1"/>
    </source>
</evidence>
<dbReference type="RefSeq" id="WP_110754131.1">
    <property type="nucleotide sequence ID" value="NZ_QJTF01000025.1"/>
</dbReference>
<sequence length="175" mass="19275">MLKILCVIAFAMLPLSASAAENQQLFNLINQRLSYMKAVAAYKATAHSPVEDIAQEKKVVEKSTEQARKIGLDPKSVGPFLKAQIDAAKAIQYRYRADWLSVPEKKQQTVPLDILRSRIAKTGDAILTELHTVLSQGGMKPGDLALFDNAVTEPNLSATDKQKLFDALLEVKLKP</sequence>
<dbReference type="Pfam" id="PF01817">
    <property type="entry name" value="CM_2"/>
    <property type="match status" value="1"/>
</dbReference>
<dbReference type="GO" id="GO:0004106">
    <property type="term" value="F:chorismate mutase activity"/>
    <property type="evidence" value="ECO:0007669"/>
    <property type="project" value="UniProtKB-EC"/>
</dbReference>
<keyword evidence="8" id="KW-1185">Reference proteome</keyword>